<feature type="transmembrane region" description="Helical" evidence="7">
    <location>
        <begin position="404"/>
        <end position="425"/>
    </location>
</feature>
<dbReference type="EC" id="7.1.1.-" evidence="7"/>
<dbReference type="NCBIfam" id="NF004439">
    <property type="entry name" value="PRK05777.1-1"/>
    <property type="match status" value="1"/>
</dbReference>
<evidence type="ECO:0000256" key="4">
    <source>
        <dbReference type="ARBA" id="ARBA00023136"/>
    </source>
</evidence>
<evidence type="ECO:0000256" key="8">
    <source>
        <dbReference type="RuleBase" id="RU000320"/>
    </source>
</evidence>
<comment type="subunit">
    <text evidence="7">NDH-1 is composed of 13 different subunits. Subunits NuoA, H, J, K, L, M, N constitute the membrane sector of the complex.</text>
</comment>
<dbReference type="OrthoDB" id="9768329at2"/>
<dbReference type="Proteomes" id="UP000294392">
    <property type="component" value="Chromosome"/>
</dbReference>
<feature type="transmembrane region" description="Helical" evidence="7">
    <location>
        <begin position="450"/>
        <end position="471"/>
    </location>
</feature>
<feature type="transmembrane region" description="Helical" evidence="7">
    <location>
        <begin position="269"/>
        <end position="288"/>
    </location>
</feature>
<dbReference type="Pfam" id="PF00361">
    <property type="entry name" value="Proton_antipo_M"/>
    <property type="match status" value="1"/>
</dbReference>
<feature type="transmembrane region" description="Helical" evidence="7">
    <location>
        <begin position="35"/>
        <end position="54"/>
    </location>
</feature>
<dbReference type="GO" id="GO:0005886">
    <property type="term" value="C:plasma membrane"/>
    <property type="evidence" value="ECO:0007669"/>
    <property type="project" value="UniProtKB-SubCell"/>
</dbReference>
<keyword evidence="10" id="KW-0560">Oxidoreductase</keyword>
<feature type="transmembrane region" description="Helical" evidence="7">
    <location>
        <begin position="128"/>
        <end position="147"/>
    </location>
</feature>
<dbReference type="GO" id="GO:0008137">
    <property type="term" value="F:NADH dehydrogenase (ubiquinone) activity"/>
    <property type="evidence" value="ECO:0007669"/>
    <property type="project" value="InterPro"/>
</dbReference>
<evidence type="ECO:0000256" key="2">
    <source>
        <dbReference type="ARBA" id="ARBA00022692"/>
    </source>
</evidence>
<organism evidence="10 11">
    <name type="scientific">Candidatus Erwinia haradaeae</name>
    <dbReference type="NCBI Taxonomy" id="1922217"/>
    <lineage>
        <taxon>Bacteria</taxon>
        <taxon>Pseudomonadati</taxon>
        <taxon>Pseudomonadota</taxon>
        <taxon>Gammaproteobacteria</taxon>
        <taxon>Enterobacterales</taxon>
        <taxon>Erwiniaceae</taxon>
        <taxon>Erwinia</taxon>
    </lineage>
</organism>
<dbReference type="EMBL" id="LR217735">
    <property type="protein sequence ID" value="VFP87043.1"/>
    <property type="molecule type" value="Genomic_DNA"/>
</dbReference>
<evidence type="ECO:0000259" key="9">
    <source>
        <dbReference type="Pfam" id="PF00361"/>
    </source>
</evidence>
<feature type="transmembrane region" description="Helical" evidence="7">
    <location>
        <begin position="369"/>
        <end position="392"/>
    </location>
</feature>
<evidence type="ECO:0000256" key="6">
    <source>
        <dbReference type="ARBA" id="ARBA00025811"/>
    </source>
</evidence>
<feature type="transmembrane region" description="Helical" evidence="7">
    <location>
        <begin position="238"/>
        <end position="263"/>
    </location>
</feature>
<proteinExistence type="inferred from homology"/>
<keyword evidence="7" id="KW-0813">Transport</keyword>
<evidence type="ECO:0000256" key="3">
    <source>
        <dbReference type="ARBA" id="ARBA00022989"/>
    </source>
</evidence>
<feature type="domain" description="NADH:quinone oxidoreductase/Mrp antiporter transmembrane" evidence="9">
    <location>
        <begin position="122"/>
        <end position="419"/>
    </location>
</feature>
<dbReference type="InterPro" id="IPR001750">
    <property type="entry name" value="ND/Mrp_TM"/>
</dbReference>
<dbReference type="HAMAP" id="MF_00445">
    <property type="entry name" value="NDH1_NuoN_1"/>
    <property type="match status" value="1"/>
</dbReference>
<protein>
    <recommendedName>
        <fullName evidence="7">NADH-quinone oxidoreductase subunit N</fullName>
        <ecNumber evidence="7">7.1.1.-</ecNumber>
    </recommendedName>
    <alternativeName>
        <fullName evidence="7">NADH dehydrogenase I subunit N</fullName>
    </alternativeName>
    <alternativeName>
        <fullName evidence="7">NDH-1 subunit N</fullName>
    </alternativeName>
</protein>
<feature type="transmembrane region" description="Helical" evidence="7">
    <location>
        <begin position="105"/>
        <end position="122"/>
    </location>
</feature>
<feature type="transmembrane region" description="Helical" evidence="7">
    <location>
        <begin position="297"/>
        <end position="316"/>
    </location>
</feature>
<keyword evidence="7" id="KW-0830">Ubiquinone</keyword>
<sequence>MTVMNQQLTLIMPLLILSITVVIMMLSISLKRNHHLCASIAFFGFSLAFLSLYFVAQAGSGEVTPLLRVDRYSIFYTSLVILSSLSACIFSYPWIRGYPKNREEFYLLIILSTLGGVVLVSANHFSSLFIGIELLSLPLVGLVGYGVNIGYSLEATLKYAILSIASSAFLLLGIALVYAHTGSLGFDGLIYSKSNSLSSEALIIAGFSLMIVSFGFKLSLVPFHLWTPDVYQGAPSSVGTFLASTSKIAVFSVLMRLFIYTSIKNFECIYFILTILAVASILFGNLMALRQKNIKRILGYSSIAHFGYLLITLIAIRYSELSLEASAVYLVSYLFSTLGAFGVVSLLLDAKNDFSESLSSCRGLFWRNPILAIALTVTMFSLAGIPITFGFIGKFYLISLGVYAHLWAVTIAMVFGSAIGLYYYLRIIISLYLEPNESVKYLSPQQHHSVLQVGDMMVVLFALLSIIFGIYPQPIIELAQLIRL</sequence>
<keyword evidence="7" id="KW-1278">Translocase</keyword>
<keyword evidence="3 7" id="KW-1133">Transmembrane helix</keyword>
<comment type="subunit">
    <text evidence="6">Composed of 13 different subunits. Subunits NuoA, H, J, K, L, M, N constitute the membrane sector of the complex.</text>
</comment>
<dbReference type="PANTHER" id="PTHR22773">
    <property type="entry name" value="NADH DEHYDROGENASE"/>
    <property type="match status" value="1"/>
</dbReference>
<accession>A0A451DK05</accession>
<dbReference type="GO" id="GO:0012505">
    <property type="term" value="C:endomembrane system"/>
    <property type="evidence" value="ECO:0007669"/>
    <property type="project" value="UniProtKB-SubCell"/>
</dbReference>
<dbReference type="InterPro" id="IPR010096">
    <property type="entry name" value="NADH-Q_OxRdtase_suN/2"/>
</dbReference>
<feature type="transmembrane region" description="Helical" evidence="7">
    <location>
        <begin position="201"/>
        <end position="226"/>
    </location>
</feature>
<comment type="function">
    <text evidence="7">NDH-1 shuttles electrons from NADH, via FMN and iron-sulfur (Fe-S) centers, to quinones in the respiratory chain. The immediate electron acceptor for the enzyme in this species is believed to be ubiquinone. Couples the redox reaction to proton translocation (for every two electrons transferred, four hydrogen ions are translocated across the cytoplasmic membrane), and thus conserves the redox energy in a proton gradient.</text>
</comment>
<keyword evidence="7" id="KW-0520">NAD</keyword>
<dbReference type="AlphaFoldDB" id="A0A451DK05"/>
<dbReference type="RefSeq" id="WP_157990163.1">
    <property type="nucleotide sequence ID" value="NZ_LR217735.1"/>
</dbReference>
<feature type="transmembrane region" description="Helical" evidence="7">
    <location>
        <begin position="328"/>
        <end position="348"/>
    </location>
</feature>
<dbReference type="GO" id="GO:0042773">
    <property type="term" value="P:ATP synthesis coupled electron transport"/>
    <property type="evidence" value="ECO:0007669"/>
    <property type="project" value="InterPro"/>
</dbReference>
<evidence type="ECO:0000256" key="5">
    <source>
        <dbReference type="ARBA" id="ARBA00025189"/>
    </source>
</evidence>
<comment type="similarity">
    <text evidence="7">Belongs to the complex I subunit 2 family.</text>
</comment>
<comment type="catalytic activity">
    <reaction evidence="7">
        <text>a quinone + NADH + 5 H(+)(in) = a quinol + NAD(+) + 4 H(+)(out)</text>
        <dbReference type="Rhea" id="RHEA:57888"/>
        <dbReference type="ChEBI" id="CHEBI:15378"/>
        <dbReference type="ChEBI" id="CHEBI:24646"/>
        <dbReference type="ChEBI" id="CHEBI:57540"/>
        <dbReference type="ChEBI" id="CHEBI:57945"/>
        <dbReference type="ChEBI" id="CHEBI:132124"/>
    </reaction>
</comment>
<evidence type="ECO:0000313" key="11">
    <source>
        <dbReference type="Proteomes" id="UP000294392"/>
    </source>
</evidence>
<reference evidence="10 11" key="1">
    <citation type="submission" date="2019-02" db="EMBL/GenBank/DDBJ databases">
        <authorList>
            <person name="Manzano-Marin A."/>
            <person name="Manzano-Marin A."/>
        </authorList>
    </citation>
    <scope>NUCLEOTIDE SEQUENCE [LARGE SCALE GENOMIC DNA]</scope>
    <source>
        <strain evidence="10 11">ErCisplendens</strain>
    </source>
</reference>
<dbReference type="NCBIfam" id="TIGR01770">
    <property type="entry name" value="NDH_I_N"/>
    <property type="match status" value="1"/>
</dbReference>
<evidence type="ECO:0000256" key="1">
    <source>
        <dbReference type="ARBA" id="ARBA00004127"/>
    </source>
</evidence>
<gene>
    <name evidence="7 10" type="primary">nuoN</name>
    <name evidence="10" type="ORF">ERCISPPA3004_066</name>
</gene>
<comment type="function">
    <text evidence="5">NDH-1 shuttles electrons from NADH, via FMN and iron-sulfur (Fe-S) centers, to quinones in the respiratory chain. Couples the redox reaction to proton translocation (for every two electrons transferred, four hydrogen ions are translocated across the cytoplasmic membrane), and thus conserves the redox energy in a proton gradient.</text>
</comment>
<keyword evidence="2 7" id="KW-0812">Transmembrane</keyword>
<keyword evidence="7" id="KW-1003">Cell membrane</keyword>
<dbReference type="GO" id="GO:0050136">
    <property type="term" value="F:NADH dehydrogenase (quinone) (non-electrogenic) activity"/>
    <property type="evidence" value="ECO:0007669"/>
    <property type="project" value="UniProtKB-UniRule"/>
</dbReference>
<feature type="transmembrane region" description="Helical" evidence="7">
    <location>
        <begin position="74"/>
        <end position="93"/>
    </location>
</feature>
<feature type="transmembrane region" description="Helical" evidence="7">
    <location>
        <begin position="6"/>
        <end position="28"/>
    </location>
</feature>
<evidence type="ECO:0000256" key="7">
    <source>
        <dbReference type="HAMAP-Rule" id="MF_00445"/>
    </source>
</evidence>
<dbReference type="GO" id="GO:0048038">
    <property type="term" value="F:quinone binding"/>
    <property type="evidence" value="ECO:0007669"/>
    <property type="project" value="UniProtKB-KW"/>
</dbReference>
<name>A0A451DK05_9GAMM</name>
<feature type="transmembrane region" description="Helical" evidence="7">
    <location>
        <begin position="159"/>
        <end position="181"/>
    </location>
</feature>
<keyword evidence="7" id="KW-0874">Quinone</keyword>
<evidence type="ECO:0000313" key="10">
    <source>
        <dbReference type="EMBL" id="VFP87043.1"/>
    </source>
</evidence>
<keyword evidence="4 7" id="KW-0472">Membrane</keyword>
<comment type="subcellular location">
    <subcellularLocation>
        <location evidence="7">Cell membrane</location>
        <topology evidence="7">Multi-pass membrane protein</topology>
    </subcellularLocation>
    <subcellularLocation>
        <location evidence="1">Endomembrane system</location>
        <topology evidence="1">Multi-pass membrane protein</topology>
    </subcellularLocation>
    <subcellularLocation>
        <location evidence="8">Membrane</location>
        <topology evidence="8">Multi-pass membrane protein</topology>
    </subcellularLocation>
</comment>